<evidence type="ECO:0000313" key="6">
    <source>
        <dbReference type="EMBL" id="XCH75349.1"/>
    </source>
</evidence>
<dbReference type="GO" id="GO:0070273">
    <property type="term" value="F:phosphatidylinositol-4-phosphate binding"/>
    <property type="evidence" value="ECO:0007669"/>
    <property type="project" value="InterPro"/>
</dbReference>
<gene>
    <name evidence="6" type="ORF">ABUL08_04395</name>
    <name evidence="5" type="ORF">VK199_04370</name>
</gene>
<dbReference type="GO" id="GO:0005737">
    <property type="term" value="C:cytoplasm"/>
    <property type="evidence" value="ECO:0007669"/>
    <property type="project" value="UniProtKB-ARBA"/>
</dbReference>
<proteinExistence type="predicted"/>
<dbReference type="InterPro" id="IPR008628">
    <property type="entry name" value="GPP34-like"/>
</dbReference>
<sequence length="222" mass="24387">MVEDALSRRLLRDELFLLGHYDDTGLPITNRRTLSLGVAGASLIDLFLAERIALVKHGRSDHALDRTVQARTGQPLGDTLADSVATDIRRAEPTSLHIWLKKLSEDMYERALSSLIAAGVMRRVRIRRLAGLVQIDAHLATDSRRAVAARSCLRYLAAGNDHPNNHSAALAGLIVALQLTDALHLGSDPERVSHRLSAIARQHFKAIQYITAGVAELARMTR</sequence>
<dbReference type="RefSeq" id="WP_350934753.1">
    <property type="nucleotide sequence ID" value="NZ_CP157762.1"/>
</dbReference>
<comment type="subcellular location">
    <subcellularLocation>
        <location evidence="1">Golgi apparatus membrane</location>
        <topology evidence="1">Peripheral membrane protein</topology>
        <orientation evidence="1">Cytoplasmic side</orientation>
    </subcellularLocation>
</comment>
<dbReference type="EMBL" id="CP157762">
    <property type="protein sequence ID" value="XBP94648.1"/>
    <property type="molecule type" value="Genomic_DNA"/>
</dbReference>
<dbReference type="Gene3D" id="1.10.3630.10">
    <property type="entry name" value="yeast vps74-n-term truncation variant domain like"/>
    <property type="match status" value="1"/>
</dbReference>
<reference evidence="6" key="2">
    <citation type="submission" date="2024-06" db="EMBL/GenBank/DDBJ databases">
        <title>Micromonospora mangrovi CCTCC AA 2012012 genome sequences.</title>
        <authorList>
            <person name="Gao J."/>
        </authorList>
    </citation>
    <scope>NUCLEOTIDE SEQUENCE</scope>
    <source>
        <strain evidence="6">CCTCC AA 2012012</strain>
    </source>
</reference>
<dbReference type="InterPro" id="IPR038261">
    <property type="entry name" value="GPP34-like_sf"/>
</dbReference>
<keyword evidence="4" id="KW-0472">Membrane</keyword>
<evidence type="ECO:0000256" key="2">
    <source>
        <dbReference type="ARBA" id="ARBA00023034"/>
    </source>
</evidence>
<evidence type="ECO:0000313" key="5">
    <source>
        <dbReference type="EMBL" id="XBP94648.1"/>
    </source>
</evidence>
<dbReference type="EMBL" id="CP159342">
    <property type="protein sequence ID" value="XCH75349.1"/>
    <property type="molecule type" value="Genomic_DNA"/>
</dbReference>
<name>A0AAU8HFQ4_9ACTN</name>
<evidence type="ECO:0000256" key="3">
    <source>
        <dbReference type="ARBA" id="ARBA00023121"/>
    </source>
</evidence>
<dbReference type="Pfam" id="PF05719">
    <property type="entry name" value="GPP34"/>
    <property type="match status" value="1"/>
</dbReference>
<keyword evidence="3" id="KW-0446">Lipid-binding</keyword>
<reference evidence="5" key="1">
    <citation type="submission" date="2024-01" db="EMBL/GenBank/DDBJ databases">
        <title>The genome sequence of Micromonospora mangrovi CCTCC AA 2012012.</title>
        <authorList>
            <person name="Gao J."/>
        </authorList>
    </citation>
    <scope>NUCLEOTIDE SEQUENCE</scope>
    <source>
        <strain evidence="5">CCTCC AA 2012012</strain>
    </source>
</reference>
<keyword evidence="2" id="KW-0333">Golgi apparatus</keyword>
<accession>A0AAU8HFQ4</accession>
<evidence type="ECO:0000256" key="1">
    <source>
        <dbReference type="ARBA" id="ARBA00004255"/>
    </source>
</evidence>
<evidence type="ECO:0000256" key="4">
    <source>
        <dbReference type="ARBA" id="ARBA00023136"/>
    </source>
</evidence>
<organism evidence="6">
    <name type="scientific">Micromonospora sp. CCTCC AA 2012012</name>
    <dbReference type="NCBI Taxonomy" id="3111921"/>
    <lineage>
        <taxon>Bacteria</taxon>
        <taxon>Bacillati</taxon>
        <taxon>Actinomycetota</taxon>
        <taxon>Actinomycetes</taxon>
        <taxon>Micromonosporales</taxon>
        <taxon>Micromonosporaceae</taxon>
        <taxon>Micromonospora</taxon>
    </lineage>
</organism>
<dbReference type="AlphaFoldDB" id="A0AAU8HFQ4"/>
<protein>
    <submittedName>
        <fullName evidence="6">GPP34 family phosphoprotein</fullName>
    </submittedName>
</protein>
<dbReference type="GO" id="GO:0012505">
    <property type="term" value="C:endomembrane system"/>
    <property type="evidence" value="ECO:0007669"/>
    <property type="project" value="UniProtKB-ARBA"/>
</dbReference>